<evidence type="ECO:0000313" key="3">
    <source>
        <dbReference type="Proteomes" id="UP001432322"/>
    </source>
</evidence>
<gene>
    <name evidence="2" type="ORF">PFISCL1PPCAC_26956</name>
</gene>
<evidence type="ECO:0000256" key="1">
    <source>
        <dbReference type="SAM" id="Phobius"/>
    </source>
</evidence>
<evidence type="ECO:0000313" key="2">
    <source>
        <dbReference type="EMBL" id="GMT35659.1"/>
    </source>
</evidence>
<dbReference type="AlphaFoldDB" id="A0AAV5WTZ3"/>
<name>A0AAV5WTZ3_9BILA</name>
<feature type="non-terminal residue" evidence="2">
    <location>
        <position position="67"/>
    </location>
</feature>
<sequence>NRDPRIGGTKGPYSDFHPSSILSQLPADPLVMSFILLALSLLFVFMVLIFLKVCLLGSDEEYDDWSV</sequence>
<feature type="transmembrane region" description="Helical" evidence="1">
    <location>
        <begin position="30"/>
        <end position="51"/>
    </location>
</feature>
<feature type="non-terminal residue" evidence="2">
    <location>
        <position position="1"/>
    </location>
</feature>
<dbReference type="EMBL" id="BTSY01000007">
    <property type="protein sequence ID" value="GMT35659.1"/>
    <property type="molecule type" value="Genomic_DNA"/>
</dbReference>
<keyword evidence="3" id="KW-1185">Reference proteome</keyword>
<comment type="caution">
    <text evidence="2">The sequence shown here is derived from an EMBL/GenBank/DDBJ whole genome shotgun (WGS) entry which is preliminary data.</text>
</comment>
<proteinExistence type="predicted"/>
<organism evidence="2 3">
    <name type="scientific">Pristionchus fissidentatus</name>
    <dbReference type="NCBI Taxonomy" id="1538716"/>
    <lineage>
        <taxon>Eukaryota</taxon>
        <taxon>Metazoa</taxon>
        <taxon>Ecdysozoa</taxon>
        <taxon>Nematoda</taxon>
        <taxon>Chromadorea</taxon>
        <taxon>Rhabditida</taxon>
        <taxon>Rhabditina</taxon>
        <taxon>Diplogasteromorpha</taxon>
        <taxon>Diplogasteroidea</taxon>
        <taxon>Neodiplogasteridae</taxon>
        <taxon>Pristionchus</taxon>
    </lineage>
</organism>
<keyword evidence="1" id="KW-0812">Transmembrane</keyword>
<accession>A0AAV5WTZ3</accession>
<protein>
    <submittedName>
        <fullName evidence="2">Uncharacterized protein</fullName>
    </submittedName>
</protein>
<keyword evidence="1" id="KW-1133">Transmembrane helix</keyword>
<keyword evidence="1" id="KW-0472">Membrane</keyword>
<dbReference type="Proteomes" id="UP001432322">
    <property type="component" value="Unassembled WGS sequence"/>
</dbReference>
<reference evidence="2" key="1">
    <citation type="submission" date="2023-10" db="EMBL/GenBank/DDBJ databases">
        <title>Genome assembly of Pristionchus species.</title>
        <authorList>
            <person name="Yoshida K."/>
            <person name="Sommer R.J."/>
        </authorList>
    </citation>
    <scope>NUCLEOTIDE SEQUENCE</scope>
    <source>
        <strain evidence="2">RS5133</strain>
    </source>
</reference>